<dbReference type="EMBL" id="BGPR01014440">
    <property type="protein sequence ID" value="GBN65228.1"/>
    <property type="molecule type" value="Genomic_DNA"/>
</dbReference>
<dbReference type="AlphaFoldDB" id="A0A4Y2QPN1"/>
<evidence type="ECO:0000313" key="2">
    <source>
        <dbReference type="Proteomes" id="UP000499080"/>
    </source>
</evidence>
<sequence length="109" mass="12453">MIFIENCWRSTKRVLCLRNKRTCGVWCNAFAISRSTVTDDDRSGRAATSIIDTNVAVVDAMIREDRRVRFHDFAYALDISCGSVSSIVHDQLGVSMHWKMHIWLHLPGN</sequence>
<name>A0A4Y2QPN1_ARAVE</name>
<dbReference type="Proteomes" id="UP000499080">
    <property type="component" value="Unassembled WGS sequence"/>
</dbReference>
<reference evidence="1 2" key="1">
    <citation type="journal article" date="2019" name="Sci. Rep.">
        <title>Orb-weaving spider Araneus ventricosus genome elucidates the spidroin gene catalogue.</title>
        <authorList>
            <person name="Kono N."/>
            <person name="Nakamura H."/>
            <person name="Ohtoshi R."/>
            <person name="Moran D.A.P."/>
            <person name="Shinohara A."/>
            <person name="Yoshida Y."/>
            <person name="Fujiwara M."/>
            <person name="Mori M."/>
            <person name="Tomita M."/>
            <person name="Arakawa K."/>
        </authorList>
    </citation>
    <scope>NUCLEOTIDE SEQUENCE [LARGE SCALE GENOMIC DNA]</scope>
</reference>
<proteinExistence type="predicted"/>
<protein>
    <submittedName>
        <fullName evidence="1">Uncharacterized protein</fullName>
    </submittedName>
</protein>
<dbReference type="OrthoDB" id="10529307at2759"/>
<accession>A0A4Y2QPN1</accession>
<comment type="caution">
    <text evidence="1">The sequence shown here is derived from an EMBL/GenBank/DDBJ whole genome shotgun (WGS) entry which is preliminary data.</text>
</comment>
<gene>
    <name evidence="1" type="ORF">AVEN_145655_1</name>
</gene>
<evidence type="ECO:0000313" key="1">
    <source>
        <dbReference type="EMBL" id="GBN65228.1"/>
    </source>
</evidence>
<organism evidence="1 2">
    <name type="scientific">Araneus ventricosus</name>
    <name type="common">Orbweaver spider</name>
    <name type="synonym">Epeira ventricosa</name>
    <dbReference type="NCBI Taxonomy" id="182803"/>
    <lineage>
        <taxon>Eukaryota</taxon>
        <taxon>Metazoa</taxon>
        <taxon>Ecdysozoa</taxon>
        <taxon>Arthropoda</taxon>
        <taxon>Chelicerata</taxon>
        <taxon>Arachnida</taxon>
        <taxon>Araneae</taxon>
        <taxon>Araneomorphae</taxon>
        <taxon>Entelegynae</taxon>
        <taxon>Araneoidea</taxon>
        <taxon>Araneidae</taxon>
        <taxon>Araneus</taxon>
    </lineage>
</organism>
<keyword evidence="2" id="KW-1185">Reference proteome</keyword>